<evidence type="ECO:0000313" key="5">
    <source>
        <dbReference type="Proteomes" id="UP001583177"/>
    </source>
</evidence>
<protein>
    <recommendedName>
        <fullName evidence="3">BAR domain-containing protein</fullName>
    </recommendedName>
</protein>
<dbReference type="InterPro" id="IPR004148">
    <property type="entry name" value="BAR_dom"/>
</dbReference>
<feature type="compositionally biased region" description="Pro residues" evidence="2">
    <location>
        <begin position="415"/>
        <end position="432"/>
    </location>
</feature>
<feature type="domain" description="BAR" evidence="3">
    <location>
        <begin position="15"/>
        <end position="237"/>
    </location>
</feature>
<dbReference type="Gene3D" id="1.20.1270.60">
    <property type="entry name" value="Arfaptin homology (AH) domain/BAR domain"/>
    <property type="match status" value="1"/>
</dbReference>
<dbReference type="Proteomes" id="UP001583177">
    <property type="component" value="Unassembled WGS sequence"/>
</dbReference>
<sequence length="439" mass="48873">MNFTKKFDRAFQWAGEKMGSEARTNMSDDFKTLETEMALRFDGMVKMQSSMNEYVKWLARRGEGMDREKGVPAAILGRTMIAHGEDFDNDSEFGNCLIAMGRGNERVANIQEQFAGDASTYWLESLERSLAMMKEYQAARKKLESRRLALDASTTKMQKAKRDDFRVEDELRSAKAKYEESSEDVYRRMQDIKDAESDSIRDLTRFLDAELDYHDRCAEELRRVRQSWVAGAAGGGSPKEYSRRPSGRSRSNTAEQSSYGGSRLALSRTNSHVYEEEEADDFPTHNTRAPIRSQSRISVNSQASDRPDMPGRPVISRSNTFQNERNLGANLSRTTSGTSTPLREAPPPQMNVGSLRGQLRPTGSSRASAMDVFADHDGDNTSSSDTADRSTSPATSYGSLSRTNTAPSVAIGKKGPPPPPPSRAKKPAPPVPMRREVGY</sequence>
<dbReference type="SMART" id="SM00721">
    <property type="entry name" value="BAR"/>
    <property type="match status" value="1"/>
</dbReference>
<dbReference type="Pfam" id="PF03114">
    <property type="entry name" value="BAR"/>
    <property type="match status" value="1"/>
</dbReference>
<organism evidence="4 5">
    <name type="scientific">Diaporthe australafricana</name>
    <dbReference type="NCBI Taxonomy" id="127596"/>
    <lineage>
        <taxon>Eukaryota</taxon>
        <taxon>Fungi</taxon>
        <taxon>Dikarya</taxon>
        <taxon>Ascomycota</taxon>
        <taxon>Pezizomycotina</taxon>
        <taxon>Sordariomycetes</taxon>
        <taxon>Sordariomycetidae</taxon>
        <taxon>Diaporthales</taxon>
        <taxon>Diaporthaceae</taxon>
        <taxon>Diaporthe</taxon>
    </lineage>
</organism>
<feature type="compositionally biased region" description="Polar residues" evidence="2">
    <location>
        <begin position="316"/>
        <end position="341"/>
    </location>
</feature>
<dbReference type="InterPro" id="IPR027267">
    <property type="entry name" value="AH/BAR_dom_sf"/>
</dbReference>
<proteinExistence type="predicted"/>
<name>A0ABR3VVC7_9PEZI</name>
<accession>A0ABR3VVC7</accession>
<reference evidence="4 5" key="1">
    <citation type="journal article" date="2024" name="IMA Fungus">
        <title>IMA Genome - F19 : A genome assembly and annotation guide to empower mycologists, including annotated draft genome sequences of Ceratocystis pirilliformis, Diaporthe australafricana, Fusarium ophioides, Paecilomyces lecythidis, and Sporothrix stenoceras.</title>
        <authorList>
            <person name="Aylward J."/>
            <person name="Wilson A.M."/>
            <person name="Visagie C.M."/>
            <person name="Spraker J."/>
            <person name="Barnes I."/>
            <person name="Buitendag C."/>
            <person name="Ceriani C."/>
            <person name="Del Mar Angel L."/>
            <person name="du Plessis D."/>
            <person name="Fuchs T."/>
            <person name="Gasser K."/>
            <person name="Kramer D."/>
            <person name="Li W."/>
            <person name="Munsamy K."/>
            <person name="Piso A."/>
            <person name="Price J.L."/>
            <person name="Sonnekus B."/>
            <person name="Thomas C."/>
            <person name="van der Nest A."/>
            <person name="van Dijk A."/>
            <person name="van Heerden A."/>
            <person name="van Vuuren N."/>
            <person name="Yilmaz N."/>
            <person name="Duong T.A."/>
            <person name="van der Merwe N.A."/>
            <person name="Wingfield M.J."/>
            <person name="Wingfield B.D."/>
        </authorList>
    </citation>
    <scope>NUCLEOTIDE SEQUENCE [LARGE SCALE GENOMIC DNA]</scope>
    <source>
        <strain evidence="4 5">CMW 18300</strain>
    </source>
</reference>
<feature type="compositionally biased region" description="Polar residues" evidence="2">
    <location>
        <begin position="284"/>
        <end position="304"/>
    </location>
</feature>
<feature type="compositionally biased region" description="Polar residues" evidence="2">
    <location>
        <begin position="248"/>
        <end position="260"/>
    </location>
</feature>
<feature type="compositionally biased region" description="Low complexity" evidence="2">
    <location>
        <begin position="381"/>
        <end position="396"/>
    </location>
</feature>
<comment type="caution">
    <text evidence="4">The sequence shown here is derived from an EMBL/GenBank/DDBJ whole genome shotgun (WGS) entry which is preliminary data.</text>
</comment>
<evidence type="ECO:0000256" key="2">
    <source>
        <dbReference type="SAM" id="MobiDB-lite"/>
    </source>
</evidence>
<dbReference type="PROSITE" id="PS51021">
    <property type="entry name" value="BAR"/>
    <property type="match status" value="1"/>
</dbReference>
<evidence type="ECO:0000259" key="3">
    <source>
        <dbReference type="PROSITE" id="PS51021"/>
    </source>
</evidence>
<evidence type="ECO:0000256" key="1">
    <source>
        <dbReference type="SAM" id="Coils"/>
    </source>
</evidence>
<keyword evidence="1" id="KW-0175">Coiled coil</keyword>
<feature type="compositionally biased region" description="Polar residues" evidence="2">
    <location>
        <begin position="397"/>
        <end position="407"/>
    </location>
</feature>
<feature type="region of interest" description="Disordered" evidence="2">
    <location>
        <begin position="231"/>
        <end position="439"/>
    </location>
</feature>
<gene>
    <name evidence="4" type="ORF">Daus18300_014417</name>
</gene>
<dbReference type="EMBL" id="JAWRVE010000288">
    <property type="protein sequence ID" value="KAL1845926.1"/>
    <property type="molecule type" value="Genomic_DNA"/>
</dbReference>
<dbReference type="SUPFAM" id="SSF103657">
    <property type="entry name" value="BAR/IMD domain-like"/>
    <property type="match status" value="1"/>
</dbReference>
<keyword evidence="5" id="KW-1185">Reference proteome</keyword>
<evidence type="ECO:0000313" key="4">
    <source>
        <dbReference type="EMBL" id="KAL1845926.1"/>
    </source>
</evidence>
<dbReference type="CDD" id="cd07593">
    <property type="entry name" value="BAR_MUG137_fungi"/>
    <property type="match status" value="1"/>
</dbReference>
<feature type="coiled-coil region" evidence="1">
    <location>
        <begin position="126"/>
        <end position="153"/>
    </location>
</feature>